<evidence type="ECO:0000313" key="5">
    <source>
        <dbReference type="Proteomes" id="UP001408356"/>
    </source>
</evidence>
<keyword evidence="2" id="KW-0472">Membrane</keyword>
<dbReference type="Pfam" id="PF00226">
    <property type="entry name" value="DnaJ"/>
    <property type="match status" value="1"/>
</dbReference>
<evidence type="ECO:0000256" key="2">
    <source>
        <dbReference type="SAM" id="Phobius"/>
    </source>
</evidence>
<feature type="transmembrane region" description="Helical" evidence="2">
    <location>
        <begin position="283"/>
        <end position="305"/>
    </location>
</feature>
<dbReference type="PROSITE" id="PS51257">
    <property type="entry name" value="PROKAR_LIPOPROTEIN"/>
    <property type="match status" value="1"/>
</dbReference>
<accession>A0ABR2UTG6</accession>
<dbReference type="Proteomes" id="UP001408356">
    <property type="component" value="Unassembled WGS sequence"/>
</dbReference>
<protein>
    <submittedName>
        <fullName evidence="4">J domain-containing protein</fullName>
    </submittedName>
</protein>
<reference evidence="4 5" key="1">
    <citation type="journal article" date="2024" name="J. Plant Pathol.">
        <title>Sequence and assembly of the genome of Seiridium unicorne, isolate CBS 538.82, causal agent of cypress canker disease.</title>
        <authorList>
            <person name="Scali E."/>
            <person name="Rocca G.D."/>
            <person name="Danti R."/>
            <person name="Garbelotto M."/>
            <person name="Barberini S."/>
            <person name="Baroncelli R."/>
            <person name="Emiliani G."/>
        </authorList>
    </citation>
    <scope>NUCLEOTIDE SEQUENCE [LARGE SCALE GENOMIC DNA]</scope>
    <source>
        <strain evidence="4 5">BM-138-508</strain>
    </source>
</reference>
<feature type="region of interest" description="Disordered" evidence="1">
    <location>
        <begin position="34"/>
        <end position="61"/>
    </location>
</feature>
<evidence type="ECO:0000256" key="1">
    <source>
        <dbReference type="SAM" id="MobiDB-lite"/>
    </source>
</evidence>
<name>A0ABR2UTG6_9PEZI</name>
<keyword evidence="2" id="KW-0812">Transmembrane</keyword>
<evidence type="ECO:0000313" key="4">
    <source>
        <dbReference type="EMBL" id="KAK9417953.1"/>
    </source>
</evidence>
<dbReference type="CDD" id="cd06257">
    <property type="entry name" value="DnaJ"/>
    <property type="match status" value="1"/>
</dbReference>
<dbReference type="SUPFAM" id="SSF46565">
    <property type="entry name" value="Chaperone J-domain"/>
    <property type="match status" value="1"/>
</dbReference>
<organism evidence="4 5">
    <name type="scientific">Seiridium unicorne</name>
    <dbReference type="NCBI Taxonomy" id="138068"/>
    <lineage>
        <taxon>Eukaryota</taxon>
        <taxon>Fungi</taxon>
        <taxon>Dikarya</taxon>
        <taxon>Ascomycota</taxon>
        <taxon>Pezizomycotina</taxon>
        <taxon>Sordariomycetes</taxon>
        <taxon>Xylariomycetidae</taxon>
        <taxon>Amphisphaeriales</taxon>
        <taxon>Sporocadaceae</taxon>
        <taxon>Seiridium</taxon>
    </lineage>
</organism>
<keyword evidence="5" id="KW-1185">Reference proteome</keyword>
<feature type="domain" description="J" evidence="3">
    <location>
        <begin position="67"/>
        <end position="132"/>
    </location>
</feature>
<feature type="compositionally biased region" description="Basic and acidic residues" evidence="1">
    <location>
        <begin position="122"/>
        <end position="132"/>
    </location>
</feature>
<dbReference type="InterPro" id="IPR036869">
    <property type="entry name" value="J_dom_sf"/>
</dbReference>
<dbReference type="InterPro" id="IPR001623">
    <property type="entry name" value="DnaJ_domain"/>
</dbReference>
<dbReference type="SMART" id="SM00271">
    <property type="entry name" value="DnaJ"/>
    <property type="match status" value="1"/>
</dbReference>
<gene>
    <name evidence="4" type="ORF">SUNI508_08601</name>
</gene>
<dbReference type="PROSITE" id="PS50076">
    <property type="entry name" value="DNAJ_2"/>
    <property type="match status" value="1"/>
</dbReference>
<feature type="compositionally biased region" description="Basic and acidic residues" evidence="1">
    <location>
        <begin position="232"/>
        <end position="258"/>
    </location>
</feature>
<keyword evidence="2" id="KW-1133">Transmembrane helix</keyword>
<dbReference type="Gene3D" id="1.10.287.110">
    <property type="entry name" value="DnaJ domain"/>
    <property type="match status" value="1"/>
</dbReference>
<dbReference type="PANTHER" id="PTHR44825:SF1">
    <property type="entry name" value="DNAJ HOMOLOG SUBFAMILY C MEMBER 4"/>
    <property type="match status" value="1"/>
</dbReference>
<dbReference type="PANTHER" id="PTHR44825">
    <property type="match status" value="1"/>
</dbReference>
<sequence>MPLKHATLPAGLRLALQPQSQWATPPLLLACPGWQHQQKQQQQQRRRPFHTTSPLRDDKAEIDSATNHYETLKLAPGATTAEIKKSFYSLSKSHHPDHNRSDPKSASRFMRISEAYSTLSQPEKRSKYDRDVLGLGRTTVPRGSYSSTNPAGGRPASGLSRRRSAFRGPPPSFYRSGGWGTHGSKRSAAHDESTGGAASGGGTTKDHHNDGAWVNSSNTTGAGGMGPGQDPFGHRHDVPHFDREGHERTQRHTEEHRTRSWRMRMGGGYGRDEVEAEKGATGMFFVIGGVIMLSFLGPLIFSRAWMDNKGKKKKGVAKA</sequence>
<evidence type="ECO:0000259" key="3">
    <source>
        <dbReference type="PROSITE" id="PS50076"/>
    </source>
</evidence>
<comment type="caution">
    <text evidence="4">The sequence shown here is derived from an EMBL/GenBank/DDBJ whole genome shotgun (WGS) entry which is preliminary data.</text>
</comment>
<dbReference type="InterPro" id="IPR052763">
    <property type="entry name" value="DnaJ_C4"/>
</dbReference>
<dbReference type="EMBL" id="JARVKF010000395">
    <property type="protein sequence ID" value="KAK9417953.1"/>
    <property type="molecule type" value="Genomic_DNA"/>
</dbReference>
<dbReference type="PRINTS" id="PR00625">
    <property type="entry name" value="JDOMAIN"/>
</dbReference>
<feature type="region of interest" description="Disordered" evidence="1">
    <location>
        <begin position="116"/>
        <end position="259"/>
    </location>
</feature>
<proteinExistence type="predicted"/>